<dbReference type="SUPFAM" id="SSF103473">
    <property type="entry name" value="MFS general substrate transporter"/>
    <property type="match status" value="1"/>
</dbReference>
<dbReference type="Proteomes" id="UP000076874">
    <property type="component" value="Unassembled WGS sequence"/>
</dbReference>
<dbReference type="AlphaFoldDB" id="A0A162MF93"/>
<dbReference type="OrthoDB" id="433512at2759"/>
<accession>A0A162MF93</accession>
<keyword evidence="3" id="KW-0592">Phosphate transport</keyword>
<dbReference type="GO" id="GO:0006817">
    <property type="term" value="P:phosphate ion transport"/>
    <property type="evidence" value="ECO:0007669"/>
    <property type="project" value="UniProtKB-KW"/>
</dbReference>
<organism evidence="10 11">
    <name type="scientific">Niveomyces insectorum RCEF 264</name>
    <dbReference type="NCBI Taxonomy" id="1081102"/>
    <lineage>
        <taxon>Eukaryota</taxon>
        <taxon>Fungi</taxon>
        <taxon>Dikarya</taxon>
        <taxon>Ascomycota</taxon>
        <taxon>Pezizomycotina</taxon>
        <taxon>Sordariomycetes</taxon>
        <taxon>Hypocreomycetidae</taxon>
        <taxon>Hypocreales</taxon>
        <taxon>Cordycipitaceae</taxon>
        <taxon>Niveomyces</taxon>
    </lineage>
</organism>
<dbReference type="InterPro" id="IPR036259">
    <property type="entry name" value="MFS_trans_sf"/>
</dbReference>
<feature type="transmembrane region" description="Helical" evidence="8">
    <location>
        <begin position="345"/>
        <end position="363"/>
    </location>
</feature>
<reference evidence="10 11" key="1">
    <citation type="journal article" date="2016" name="Genome Biol. Evol.">
        <title>Divergent and convergent evolution of fungal pathogenicity.</title>
        <authorList>
            <person name="Shang Y."/>
            <person name="Xiao G."/>
            <person name="Zheng P."/>
            <person name="Cen K."/>
            <person name="Zhan S."/>
            <person name="Wang C."/>
        </authorList>
    </citation>
    <scope>NUCLEOTIDE SEQUENCE [LARGE SCALE GENOMIC DNA]</scope>
    <source>
        <strain evidence="10 11">RCEF 264</strain>
    </source>
</reference>
<gene>
    <name evidence="10" type="ORF">SPI_08435</name>
</gene>
<keyword evidence="11" id="KW-1185">Reference proteome</keyword>
<feature type="transmembrane region" description="Helical" evidence="8">
    <location>
        <begin position="76"/>
        <end position="93"/>
    </location>
</feature>
<dbReference type="PROSITE" id="PS00217">
    <property type="entry name" value="SUGAR_TRANSPORT_2"/>
    <property type="match status" value="1"/>
</dbReference>
<dbReference type="Pfam" id="PF00083">
    <property type="entry name" value="Sugar_tr"/>
    <property type="match status" value="1"/>
</dbReference>
<feature type="domain" description="Major facilitator superfamily (MFS) profile" evidence="9">
    <location>
        <begin position="61"/>
        <end position="545"/>
    </location>
</feature>
<dbReference type="Gene3D" id="1.20.1250.20">
    <property type="entry name" value="MFS general substrate transporter like domains"/>
    <property type="match status" value="2"/>
</dbReference>
<dbReference type="GO" id="GO:0097080">
    <property type="term" value="P:plasma membrane selenite transport"/>
    <property type="evidence" value="ECO:0007669"/>
    <property type="project" value="EnsemblFungi"/>
</dbReference>
<dbReference type="STRING" id="1081102.A0A162MF93"/>
<feature type="transmembrane region" description="Helical" evidence="8">
    <location>
        <begin position="155"/>
        <end position="174"/>
    </location>
</feature>
<dbReference type="GO" id="GO:0097079">
    <property type="term" value="F:selenite:proton symporter activity"/>
    <property type="evidence" value="ECO:0007669"/>
    <property type="project" value="EnsemblFungi"/>
</dbReference>
<evidence type="ECO:0000256" key="7">
    <source>
        <dbReference type="SAM" id="MobiDB-lite"/>
    </source>
</evidence>
<keyword evidence="5 8" id="KW-1133">Transmembrane helix</keyword>
<name>A0A162MF93_9HYPO</name>
<dbReference type="InterPro" id="IPR020846">
    <property type="entry name" value="MFS_dom"/>
</dbReference>
<evidence type="ECO:0000256" key="5">
    <source>
        <dbReference type="ARBA" id="ARBA00022989"/>
    </source>
</evidence>
<evidence type="ECO:0000256" key="1">
    <source>
        <dbReference type="ARBA" id="ARBA00004141"/>
    </source>
</evidence>
<evidence type="ECO:0000313" key="10">
    <source>
        <dbReference type="EMBL" id="OAA55340.1"/>
    </source>
</evidence>
<proteinExistence type="predicted"/>
<feature type="transmembrane region" description="Helical" evidence="8">
    <location>
        <begin position="105"/>
        <end position="126"/>
    </location>
</feature>
<keyword evidence="4 8" id="KW-0812">Transmembrane</keyword>
<sequence>MADSAMPAPVAAAAVQKTSGGNAAYHNFHNDFVHIQDPNERRRLALAEIDKAPFGWYHVRAIAVAGVGFFTDSYDIFAVSLLTTMLGIVYYPGKGSMPSNSDTAIKLATSAGTVIGQIAFGTLADFLGRKRMYGLELIIIIFATLAQALSSGSPAMSVIGVVIFWRVIMGIGIGGDYPLSSIITSEFATTKWRGAMMGAVFAMQGFGQLTAAFVMLFVTLGFKQSLLTSASAATCTGGCAVAVDKMWRTLIGFGAVPGCIALYYRLTIPETPRYTFDVARDVEKADDDVQTYLSGKYGEGRGADDANNEVARAVARQAGAERLTVGTASWGDFVRHYSQLKHAKVLIGTMLSWCFLDIAYYGLSLNNALILSTIGYSTSGTKSTYEFLYNTAIGNLIIVLAGAVPGYWFAVATIDTIGRRPLQLGGFFILTVLFVGMGFGYNHMSSNALLGIYVLAQFFFNFGPNTTTFIVPGECFPTRYRSTSHGLSAAAGKIGSIIGQGAIAPLRTRGATPNVSAPWMDHVLEIYALFMLCGCFSTLLIPETKRKTLEELAGEDVDSHGLDASSHGVYGGSNGNGAGAGVVLDNKGEPDV</sequence>
<evidence type="ECO:0000256" key="3">
    <source>
        <dbReference type="ARBA" id="ARBA00022592"/>
    </source>
</evidence>
<feature type="transmembrane region" description="Helical" evidence="8">
    <location>
        <begin position="523"/>
        <end position="541"/>
    </location>
</feature>
<dbReference type="EMBL" id="AZHD01000020">
    <property type="protein sequence ID" value="OAA55340.1"/>
    <property type="molecule type" value="Genomic_DNA"/>
</dbReference>
<dbReference type="InterPro" id="IPR005828">
    <property type="entry name" value="MFS_sugar_transport-like"/>
</dbReference>
<feature type="transmembrane region" description="Helical" evidence="8">
    <location>
        <begin position="133"/>
        <end position="149"/>
    </location>
</feature>
<dbReference type="PANTHER" id="PTHR24064">
    <property type="entry name" value="SOLUTE CARRIER FAMILY 22 MEMBER"/>
    <property type="match status" value="1"/>
</dbReference>
<dbReference type="CDD" id="cd17364">
    <property type="entry name" value="MFS_PhT"/>
    <property type="match status" value="1"/>
</dbReference>
<feature type="region of interest" description="Disordered" evidence="7">
    <location>
        <begin position="564"/>
        <end position="592"/>
    </location>
</feature>
<dbReference type="InterPro" id="IPR005829">
    <property type="entry name" value="Sugar_transporter_CS"/>
</dbReference>
<evidence type="ECO:0000256" key="6">
    <source>
        <dbReference type="ARBA" id="ARBA00023136"/>
    </source>
</evidence>
<feature type="transmembrane region" description="Helical" evidence="8">
    <location>
        <begin position="246"/>
        <end position="264"/>
    </location>
</feature>
<evidence type="ECO:0000256" key="8">
    <source>
        <dbReference type="SAM" id="Phobius"/>
    </source>
</evidence>
<evidence type="ECO:0000313" key="11">
    <source>
        <dbReference type="Proteomes" id="UP000076874"/>
    </source>
</evidence>
<keyword evidence="6 8" id="KW-0472">Membrane</keyword>
<dbReference type="GO" id="GO:0005886">
    <property type="term" value="C:plasma membrane"/>
    <property type="evidence" value="ECO:0007669"/>
    <property type="project" value="EnsemblFungi"/>
</dbReference>
<dbReference type="InterPro" id="IPR004738">
    <property type="entry name" value="Phos_permease"/>
</dbReference>
<comment type="subcellular location">
    <subcellularLocation>
        <location evidence="1">Membrane</location>
        <topology evidence="1">Multi-pass membrane protein</topology>
    </subcellularLocation>
</comment>
<dbReference type="GO" id="GO:0005315">
    <property type="term" value="F:phosphate transmembrane transporter activity"/>
    <property type="evidence" value="ECO:0007669"/>
    <property type="project" value="EnsemblFungi"/>
</dbReference>
<evidence type="ECO:0000256" key="2">
    <source>
        <dbReference type="ARBA" id="ARBA00022448"/>
    </source>
</evidence>
<comment type="caution">
    <text evidence="10">The sequence shown here is derived from an EMBL/GenBank/DDBJ whole genome shotgun (WGS) entry which is preliminary data.</text>
</comment>
<dbReference type="GO" id="GO:0006797">
    <property type="term" value="P:polyphosphate metabolic process"/>
    <property type="evidence" value="ECO:0007669"/>
    <property type="project" value="EnsemblFungi"/>
</dbReference>
<dbReference type="NCBIfam" id="TIGR00887">
    <property type="entry name" value="2A0109"/>
    <property type="match status" value="1"/>
</dbReference>
<evidence type="ECO:0000259" key="9">
    <source>
        <dbReference type="PROSITE" id="PS50850"/>
    </source>
</evidence>
<feature type="transmembrane region" description="Helical" evidence="8">
    <location>
        <begin position="195"/>
        <end position="218"/>
    </location>
</feature>
<feature type="compositionally biased region" description="Gly residues" evidence="7">
    <location>
        <begin position="569"/>
        <end position="580"/>
    </location>
</feature>
<protein>
    <submittedName>
        <fullName evidence="10">Phosphate/H+ symporter</fullName>
    </submittedName>
</protein>
<keyword evidence="2" id="KW-0813">Transport</keyword>
<evidence type="ECO:0000256" key="4">
    <source>
        <dbReference type="ARBA" id="ARBA00022692"/>
    </source>
</evidence>
<dbReference type="PROSITE" id="PS50850">
    <property type="entry name" value="MFS"/>
    <property type="match status" value="1"/>
</dbReference>
<dbReference type="GO" id="GO:0005384">
    <property type="term" value="F:manganese ion transmembrane transporter activity"/>
    <property type="evidence" value="ECO:0007669"/>
    <property type="project" value="EnsemblFungi"/>
</dbReference>
<feature type="transmembrane region" description="Helical" evidence="8">
    <location>
        <begin position="422"/>
        <end position="441"/>
    </location>
</feature>
<feature type="transmembrane region" description="Helical" evidence="8">
    <location>
        <begin position="387"/>
        <end position="410"/>
    </location>
</feature>